<evidence type="ECO:0000256" key="3">
    <source>
        <dbReference type="ARBA" id="ARBA00004442"/>
    </source>
</evidence>
<feature type="compositionally biased region" description="Pro residues" evidence="9">
    <location>
        <begin position="24"/>
        <end position="36"/>
    </location>
</feature>
<sequence length="266" mass="29312">MRNLIALCLLTLMAASCSQNRMPLPTPTAPPPPPPRPEVDYSDNREHSFRSRGELPAEQNRYEGSLWRDESSWGNLLRDHRARFRNDVLTITGLQEIIIVSKPEKKPEPVTAAALAAPGLEGAAAKVNQVLDVASAVSGEAKVEEEQNEVLTSLKQISARVTQVLPNGNMVVVGEKIDYRQQNSVRYLTRIQGIIRPEDVTDKNEVESLKLARSEVQIKRQVLARKLNLAALSPLVGKQPAGMLDRLSHIATPTPANRTQPVGTKK</sequence>
<keyword evidence="7" id="KW-0975">Bacterial flagellum</keyword>
<evidence type="ECO:0000256" key="4">
    <source>
        <dbReference type="ARBA" id="ARBA00006929"/>
    </source>
</evidence>
<evidence type="ECO:0000256" key="6">
    <source>
        <dbReference type="ARBA" id="ARBA00023136"/>
    </source>
</evidence>
<keyword evidence="6" id="KW-0472">Membrane</keyword>
<protein>
    <recommendedName>
        <fullName evidence="13">Flagellar biosynthesis protein FlgH</fullName>
    </recommendedName>
</protein>
<evidence type="ECO:0008006" key="13">
    <source>
        <dbReference type="Google" id="ProtNLM"/>
    </source>
</evidence>
<feature type="chain" id="PRO_5009524944" description="Flagellar biosynthesis protein FlgH" evidence="10">
    <location>
        <begin position="22"/>
        <end position="266"/>
    </location>
</feature>
<dbReference type="GO" id="GO:0071973">
    <property type="term" value="P:bacterial-type flagellum-dependent cell motility"/>
    <property type="evidence" value="ECO:0007669"/>
    <property type="project" value="InterPro"/>
</dbReference>
<comment type="similarity">
    <text evidence="4">Belongs to the FlgH family.</text>
</comment>
<evidence type="ECO:0000313" key="12">
    <source>
        <dbReference type="Proteomes" id="UP000177583"/>
    </source>
</evidence>
<dbReference type="Pfam" id="PF02107">
    <property type="entry name" value="FlgH"/>
    <property type="match status" value="1"/>
</dbReference>
<dbReference type="GO" id="GO:0009427">
    <property type="term" value="C:bacterial-type flagellum basal body, distal rod, L ring"/>
    <property type="evidence" value="ECO:0007669"/>
    <property type="project" value="InterPro"/>
</dbReference>
<comment type="caution">
    <text evidence="11">The sequence shown here is derived from an EMBL/GenBank/DDBJ whole genome shotgun (WGS) entry which is preliminary data.</text>
</comment>
<evidence type="ECO:0000256" key="2">
    <source>
        <dbReference type="ARBA" id="ARBA00004117"/>
    </source>
</evidence>
<dbReference type="EMBL" id="MFNF01000001">
    <property type="protein sequence ID" value="OGH04972.1"/>
    <property type="molecule type" value="Genomic_DNA"/>
</dbReference>
<evidence type="ECO:0000256" key="5">
    <source>
        <dbReference type="ARBA" id="ARBA00022729"/>
    </source>
</evidence>
<comment type="function">
    <text evidence="1">Assembles around the rod to form the L-ring and probably protects the motor/basal body from shearing forces during rotation.</text>
</comment>
<dbReference type="AlphaFoldDB" id="A0A1F6H3M3"/>
<feature type="compositionally biased region" description="Basic and acidic residues" evidence="9">
    <location>
        <begin position="37"/>
        <end position="55"/>
    </location>
</feature>
<dbReference type="InterPro" id="IPR000527">
    <property type="entry name" value="Flag_Lring"/>
</dbReference>
<evidence type="ECO:0000256" key="8">
    <source>
        <dbReference type="ARBA" id="ARBA00023237"/>
    </source>
</evidence>
<name>A0A1F6H3M3_9PROT</name>
<dbReference type="Proteomes" id="UP000177583">
    <property type="component" value="Unassembled WGS sequence"/>
</dbReference>
<reference evidence="11 12" key="1">
    <citation type="journal article" date="2016" name="Nat. Commun.">
        <title>Thousands of microbial genomes shed light on interconnected biogeochemical processes in an aquifer system.</title>
        <authorList>
            <person name="Anantharaman K."/>
            <person name="Brown C.T."/>
            <person name="Hug L.A."/>
            <person name="Sharon I."/>
            <person name="Castelle C.J."/>
            <person name="Probst A.J."/>
            <person name="Thomas B.C."/>
            <person name="Singh A."/>
            <person name="Wilkins M.J."/>
            <person name="Karaoz U."/>
            <person name="Brodie E.L."/>
            <person name="Williams K.H."/>
            <person name="Hubbard S.S."/>
            <person name="Banfield J.F."/>
        </authorList>
    </citation>
    <scope>NUCLEOTIDE SEQUENCE [LARGE SCALE GENOMIC DNA]</scope>
</reference>
<dbReference type="PANTHER" id="PTHR34933">
    <property type="entry name" value="FLAGELLAR L-RING PROTEIN"/>
    <property type="match status" value="1"/>
</dbReference>
<dbReference type="GO" id="GO:0003774">
    <property type="term" value="F:cytoskeletal motor activity"/>
    <property type="evidence" value="ECO:0007669"/>
    <property type="project" value="InterPro"/>
</dbReference>
<comment type="subcellular location">
    <subcellularLocation>
        <location evidence="2">Bacterial flagellum basal body</location>
    </subcellularLocation>
    <subcellularLocation>
        <location evidence="3">Cell outer membrane</location>
    </subcellularLocation>
</comment>
<evidence type="ECO:0000256" key="7">
    <source>
        <dbReference type="ARBA" id="ARBA00023143"/>
    </source>
</evidence>
<gene>
    <name evidence="11" type="ORF">A2557_08340</name>
</gene>
<evidence type="ECO:0000256" key="10">
    <source>
        <dbReference type="SAM" id="SignalP"/>
    </source>
</evidence>
<feature type="signal peptide" evidence="10">
    <location>
        <begin position="1"/>
        <end position="21"/>
    </location>
</feature>
<proteinExistence type="inferred from homology"/>
<dbReference type="PROSITE" id="PS51257">
    <property type="entry name" value="PROKAR_LIPOPROTEIN"/>
    <property type="match status" value="1"/>
</dbReference>
<evidence type="ECO:0000256" key="9">
    <source>
        <dbReference type="SAM" id="MobiDB-lite"/>
    </source>
</evidence>
<evidence type="ECO:0000313" key="11">
    <source>
        <dbReference type="EMBL" id="OGH04972.1"/>
    </source>
</evidence>
<evidence type="ECO:0000256" key="1">
    <source>
        <dbReference type="ARBA" id="ARBA00002591"/>
    </source>
</evidence>
<feature type="region of interest" description="Disordered" evidence="9">
    <location>
        <begin position="21"/>
        <end position="56"/>
    </location>
</feature>
<keyword evidence="5 10" id="KW-0732">Signal</keyword>
<organism evidence="11 12">
    <name type="scientific">Candidatus Lambdaproteobacteria bacterium RIFOXYD2_FULL_56_26</name>
    <dbReference type="NCBI Taxonomy" id="1817773"/>
    <lineage>
        <taxon>Bacteria</taxon>
        <taxon>Pseudomonadati</taxon>
        <taxon>Pseudomonadota</taxon>
        <taxon>Candidatus Lambdaproteobacteria</taxon>
    </lineage>
</organism>
<accession>A0A1F6H3M3</accession>
<dbReference type="PANTHER" id="PTHR34933:SF1">
    <property type="entry name" value="FLAGELLAR L-RING PROTEIN"/>
    <property type="match status" value="1"/>
</dbReference>
<keyword evidence="8" id="KW-0998">Cell outer membrane</keyword>
<dbReference type="GO" id="GO:0009279">
    <property type="term" value="C:cell outer membrane"/>
    <property type="evidence" value="ECO:0007669"/>
    <property type="project" value="UniProtKB-SubCell"/>
</dbReference>